<sequence length="103" mass="11647">MVRPLEKRRKRLCNARQRSASIGRPKNRATQRNGQNMTCSPASLSTRLLVDLCGRNCRRQALTFAMNSQSLAAPGDHEKALENFLGYLIRFVMTNQLSSSNHE</sequence>
<feature type="compositionally biased region" description="Basic residues" evidence="1">
    <location>
        <begin position="1"/>
        <end position="13"/>
    </location>
</feature>
<dbReference type="Proteomes" id="UP000053676">
    <property type="component" value="Unassembled WGS sequence"/>
</dbReference>
<dbReference type="KEGG" id="nai:NECAME_17159"/>
<protein>
    <submittedName>
        <fullName evidence="2">Uncharacterized protein</fullName>
    </submittedName>
</protein>
<evidence type="ECO:0000313" key="2">
    <source>
        <dbReference type="EMBL" id="ETN84326.1"/>
    </source>
</evidence>
<evidence type="ECO:0000256" key="1">
    <source>
        <dbReference type="SAM" id="MobiDB-lite"/>
    </source>
</evidence>
<gene>
    <name evidence="2" type="ORF">NECAME_17159</name>
</gene>
<dbReference type="AlphaFoldDB" id="W2TT96"/>
<evidence type="ECO:0000313" key="3">
    <source>
        <dbReference type="Proteomes" id="UP000053676"/>
    </source>
</evidence>
<dbReference type="EMBL" id="KI657958">
    <property type="protein sequence ID" value="ETN84326.1"/>
    <property type="molecule type" value="Genomic_DNA"/>
</dbReference>
<organism evidence="2 3">
    <name type="scientific">Necator americanus</name>
    <name type="common">Human hookworm</name>
    <dbReference type="NCBI Taxonomy" id="51031"/>
    <lineage>
        <taxon>Eukaryota</taxon>
        <taxon>Metazoa</taxon>
        <taxon>Ecdysozoa</taxon>
        <taxon>Nematoda</taxon>
        <taxon>Chromadorea</taxon>
        <taxon>Rhabditida</taxon>
        <taxon>Rhabditina</taxon>
        <taxon>Rhabditomorpha</taxon>
        <taxon>Strongyloidea</taxon>
        <taxon>Ancylostomatidae</taxon>
        <taxon>Bunostominae</taxon>
        <taxon>Necator</taxon>
    </lineage>
</organism>
<name>W2TT96_NECAM</name>
<feature type="region of interest" description="Disordered" evidence="1">
    <location>
        <begin position="1"/>
        <end position="40"/>
    </location>
</feature>
<proteinExistence type="predicted"/>
<accession>W2TT96</accession>
<keyword evidence="3" id="KW-1185">Reference proteome</keyword>
<reference evidence="3" key="1">
    <citation type="journal article" date="2014" name="Nat. Genet.">
        <title>Genome of the human hookworm Necator americanus.</title>
        <authorList>
            <person name="Tang Y.T."/>
            <person name="Gao X."/>
            <person name="Rosa B.A."/>
            <person name="Abubucker S."/>
            <person name="Hallsworth-Pepin K."/>
            <person name="Martin J."/>
            <person name="Tyagi R."/>
            <person name="Heizer E."/>
            <person name="Zhang X."/>
            <person name="Bhonagiri-Palsikar V."/>
            <person name="Minx P."/>
            <person name="Warren W.C."/>
            <person name="Wang Q."/>
            <person name="Zhan B."/>
            <person name="Hotez P.J."/>
            <person name="Sternberg P.W."/>
            <person name="Dougall A."/>
            <person name="Gaze S.T."/>
            <person name="Mulvenna J."/>
            <person name="Sotillo J."/>
            <person name="Ranganathan S."/>
            <person name="Rabelo E.M."/>
            <person name="Wilson R.K."/>
            <person name="Felgner P.L."/>
            <person name="Bethony J."/>
            <person name="Hawdon J.M."/>
            <person name="Gasser R.B."/>
            <person name="Loukas A."/>
            <person name="Mitreva M."/>
        </authorList>
    </citation>
    <scope>NUCLEOTIDE SEQUENCE [LARGE SCALE GENOMIC DNA]</scope>
</reference>
<feature type="compositionally biased region" description="Polar residues" evidence="1">
    <location>
        <begin position="28"/>
        <end position="40"/>
    </location>
</feature>